<dbReference type="EMBL" id="CP000910">
    <property type="protein sequence ID" value="ABY24984.1"/>
    <property type="molecule type" value="Genomic_DNA"/>
</dbReference>
<keyword evidence="4 7" id="KW-0378">Hydrolase</keyword>
<evidence type="ECO:0000256" key="8">
    <source>
        <dbReference type="PROSITE-ProRule" id="PRU10086"/>
    </source>
</evidence>
<dbReference type="CDD" id="cd07017">
    <property type="entry name" value="S14_ClpP_2"/>
    <property type="match status" value="1"/>
</dbReference>
<protein>
    <recommendedName>
        <fullName evidence="7 9">ATP-dependent Clp protease proteolytic subunit</fullName>
        <ecNumber evidence="7">3.4.21.92</ecNumber>
    </recommendedName>
    <alternativeName>
        <fullName evidence="7">Endopeptidase Clp</fullName>
    </alternativeName>
</protein>
<accession>A9WUW3</accession>
<dbReference type="InterPro" id="IPR001907">
    <property type="entry name" value="ClpP"/>
</dbReference>
<dbReference type="PANTHER" id="PTHR10381:SF70">
    <property type="entry name" value="ATP-DEPENDENT CLP PROTEASE PROTEOLYTIC SUBUNIT"/>
    <property type="match status" value="1"/>
</dbReference>
<sequence>MFTVFFYRSAQSSCYAPSANSAVLRKISARETATVHIATLVRNEGSVNMTERANSEFAAPQMATVSPGGQDDYVYNRLLKQRTIWLGSEVRDDNANLICSQLLLLASEDQDKEIYLYINSPGGSVTAGMAIYDTMQFIPNDVVTVATGLAASMGQFLLSSGAKGKRYATPNARILMHQPSGGIGGTASDIKIQAELILHMKKVMAELTAEQTGQTVEQILKDNDRDKWFTAEEALAYGFFDKISAHAGSVAGGGGTNAK</sequence>
<dbReference type="GO" id="GO:0006515">
    <property type="term" value="P:protein quality control for misfolded or incompletely synthesized proteins"/>
    <property type="evidence" value="ECO:0007669"/>
    <property type="project" value="TreeGrafter"/>
</dbReference>
<evidence type="ECO:0000256" key="5">
    <source>
        <dbReference type="ARBA" id="ARBA00022825"/>
    </source>
</evidence>
<evidence type="ECO:0000256" key="7">
    <source>
        <dbReference type="HAMAP-Rule" id="MF_00444"/>
    </source>
</evidence>
<evidence type="ECO:0000256" key="1">
    <source>
        <dbReference type="ARBA" id="ARBA00007039"/>
    </source>
</evidence>
<evidence type="ECO:0000256" key="6">
    <source>
        <dbReference type="ARBA" id="ARBA00034021"/>
    </source>
</evidence>
<evidence type="ECO:0000256" key="2">
    <source>
        <dbReference type="ARBA" id="ARBA00022490"/>
    </source>
</evidence>
<dbReference type="InterPro" id="IPR023562">
    <property type="entry name" value="ClpP/TepA"/>
</dbReference>
<dbReference type="eggNOG" id="COG0740">
    <property type="taxonomic scope" value="Bacteria"/>
</dbReference>
<dbReference type="GO" id="GO:0051117">
    <property type="term" value="F:ATPase binding"/>
    <property type="evidence" value="ECO:0007669"/>
    <property type="project" value="TreeGrafter"/>
</dbReference>
<evidence type="ECO:0000256" key="4">
    <source>
        <dbReference type="ARBA" id="ARBA00022801"/>
    </source>
</evidence>
<feature type="active site" description="Nucleophile" evidence="7">
    <location>
        <position position="152"/>
    </location>
</feature>
<dbReference type="GO" id="GO:0004252">
    <property type="term" value="F:serine-type endopeptidase activity"/>
    <property type="evidence" value="ECO:0007669"/>
    <property type="project" value="UniProtKB-UniRule"/>
</dbReference>
<comment type="subcellular location">
    <subcellularLocation>
        <location evidence="7">Cytoplasm</location>
    </subcellularLocation>
</comment>
<dbReference type="HOGENOM" id="CLU_058707_4_1_11"/>
<dbReference type="GO" id="GO:0004176">
    <property type="term" value="F:ATP-dependent peptidase activity"/>
    <property type="evidence" value="ECO:0007669"/>
    <property type="project" value="InterPro"/>
</dbReference>
<dbReference type="SUPFAM" id="SSF52096">
    <property type="entry name" value="ClpP/crotonase"/>
    <property type="match status" value="1"/>
</dbReference>
<dbReference type="AlphaFoldDB" id="A9WUW3"/>
<dbReference type="KEGG" id="rsa:RSal33209_3268"/>
<dbReference type="Proteomes" id="UP000002007">
    <property type="component" value="Chromosome"/>
</dbReference>
<keyword evidence="5 7" id="KW-0720">Serine protease</keyword>
<evidence type="ECO:0000256" key="3">
    <source>
        <dbReference type="ARBA" id="ARBA00022670"/>
    </source>
</evidence>
<comment type="catalytic activity">
    <reaction evidence="6 7 8">
        <text>Hydrolysis of proteins to small peptides in the presence of ATP and magnesium. alpha-casein is the usual test substrate. In the absence of ATP, only oligopeptides shorter than five residues are hydrolyzed (such as succinyl-Leu-Tyr-|-NHMec, and Leu-Tyr-Leu-|-Tyr-Trp, in which cleavage of the -Tyr-|-Leu- and -Tyr-|-Trp bonds also occurs).</text>
        <dbReference type="EC" id="3.4.21.92"/>
    </reaction>
</comment>
<dbReference type="InterPro" id="IPR029045">
    <property type="entry name" value="ClpP/crotonase-like_dom_sf"/>
</dbReference>
<keyword evidence="3 7" id="KW-0645">Protease</keyword>
<proteinExistence type="inferred from homology"/>
<organism evidence="10 11">
    <name type="scientific">Renibacterium salmoninarum (strain ATCC 33209 / DSM 20767 / JCM 11484 / NBRC 15589 / NCIMB 2235)</name>
    <dbReference type="NCBI Taxonomy" id="288705"/>
    <lineage>
        <taxon>Bacteria</taxon>
        <taxon>Bacillati</taxon>
        <taxon>Actinomycetota</taxon>
        <taxon>Actinomycetes</taxon>
        <taxon>Micrococcales</taxon>
        <taxon>Micrococcaceae</taxon>
        <taxon>Renibacterium</taxon>
    </lineage>
</organism>
<dbReference type="NCBIfam" id="NF009205">
    <property type="entry name" value="PRK12553.1"/>
    <property type="match status" value="1"/>
</dbReference>
<dbReference type="GO" id="GO:0009368">
    <property type="term" value="C:endopeptidase Clp complex"/>
    <property type="evidence" value="ECO:0007669"/>
    <property type="project" value="TreeGrafter"/>
</dbReference>
<dbReference type="PRINTS" id="PR00127">
    <property type="entry name" value="CLPPROTEASEP"/>
</dbReference>
<dbReference type="STRING" id="288705.RSal33209_3268"/>
<feature type="active site" evidence="7 8">
    <location>
        <position position="177"/>
    </location>
</feature>
<comment type="subunit">
    <text evidence="7">Fourteen ClpP subunits assemble into 2 heptameric rings which stack back to back to give a disk-like structure with a central cavity, resembling the structure of eukaryotic proteasomes.</text>
</comment>
<name>A9WUW3_RENSM</name>
<dbReference type="PANTHER" id="PTHR10381">
    <property type="entry name" value="ATP-DEPENDENT CLP PROTEASE PROTEOLYTIC SUBUNIT"/>
    <property type="match status" value="1"/>
</dbReference>
<evidence type="ECO:0000313" key="11">
    <source>
        <dbReference type="Proteomes" id="UP000002007"/>
    </source>
</evidence>
<dbReference type="NCBIfam" id="NF001368">
    <property type="entry name" value="PRK00277.1"/>
    <property type="match status" value="1"/>
</dbReference>
<gene>
    <name evidence="10" type="primary">clpP.4</name>
    <name evidence="7" type="synonym">clpP</name>
    <name evidence="10" type="ordered locus">RSal33209_3268</name>
</gene>
<dbReference type="EC" id="3.4.21.92" evidence="7"/>
<dbReference type="GO" id="GO:0005737">
    <property type="term" value="C:cytoplasm"/>
    <property type="evidence" value="ECO:0007669"/>
    <property type="project" value="UniProtKB-SubCell"/>
</dbReference>
<keyword evidence="2 7" id="KW-0963">Cytoplasm</keyword>
<dbReference type="Pfam" id="PF00574">
    <property type="entry name" value="CLP_protease"/>
    <property type="match status" value="1"/>
</dbReference>
<dbReference type="HAMAP" id="MF_00444">
    <property type="entry name" value="ClpP"/>
    <property type="match status" value="1"/>
</dbReference>
<dbReference type="FunFam" id="3.90.226.10:FF:000002">
    <property type="entry name" value="ATP-dependent Clp protease proteolytic subunit"/>
    <property type="match status" value="1"/>
</dbReference>
<keyword evidence="11" id="KW-1185">Reference proteome</keyword>
<evidence type="ECO:0000256" key="9">
    <source>
        <dbReference type="RuleBase" id="RU003567"/>
    </source>
</evidence>
<evidence type="ECO:0000313" key="10">
    <source>
        <dbReference type="EMBL" id="ABY24984.1"/>
    </source>
</evidence>
<dbReference type="Gene3D" id="3.90.226.10">
    <property type="entry name" value="2-enoyl-CoA Hydratase, Chain A, domain 1"/>
    <property type="match status" value="1"/>
</dbReference>
<comment type="similarity">
    <text evidence="1 7 9">Belongs to the peptidase S14 family.</text>
</comment>
<comment type="function">
    <text evidence="7">Cleaves peptides in various proteins in a process that requires ATP hydrolysis. Has a chymotrypsin-like activity. Plays a major role in the degradation of misfolded proteins.</text>
</comment>
<dbReference type="InterPro" id="IPR033135">
    <property type="entry name" value="ClpP_His_AS"/>
</dbReference>
<dbReference type="MEROPS" id="S14.008"/>
<reference evidence="11" key="1">
    <citation type="journal article" date="2008" name="J. Bacteriol.">
        <title>Genome sequence of the fish pathogen Renibacterium salmoninarum suggests reductive evolution away from an environmental Arthrobacter ancestor.</title>
        <authorList>
            <person name="Wiens G.D."/>
            <person name="Rockey D.D."/>
            <person name="Wu Z."/>
            <person name="Chang J."/>
            <person name="Levy R."/>
            <person name="Crane S."/>
            <person name="Chen D.S."/>
            <person name="Capri G.R."/>
            <person name="Burnett J.R."/>
            <person name="Sudheesh P.S."/>
            <person name="Schipma M.J."/>
            <person name="Burd H."/>
            <person name="Bhattacharyya A."/>
            <person name="Rhodes L.D."/>
            <person name="Kaul R."/>
            <person name="Strom M.S."/>
        </authorList>
    </citation>
    <scope>NUCLEOTIDE SEQUENCE [LARGE SCALE GENOMIC DNA]</scope>
    <source>
        <strain evidence="11">ATCC 33209 / DSM 20767 / JCM 11484 / NBRC 15589 / NCIMB 2235</strain>
    </source>
</reference>
<dbReference type="PROSITE" id="PS00382">
    <property type="entry name" value="CLP_PROTEASE_HIS"/>
    <property type="match status" value="1"/>
</dbReference>